<protein>
    <submittedName>
        <fullName evidence="5">GPP34 family phosphoprotein</fullName>
    </submittedName>
</protein>
<dbReference type="Pfam" id="PF05719">
    <property type="entry name" value="GPP34"/>
    <property type="match status" value="1"/>
</dbReference>
<evidence type="ECO:0000313" key="6">
    <source>
        <dbReference type="Proteomes" id="UP000236178"/>
    </source>
</evidence>
<comment type="caution">
    <text evidence="5">The sequence shown here is derived from an EMBL/GenBank/DDBJ whole genome shotgun (WGS) entry which is preliminary data.</text>
</comment>
<name>A0A2I0SLR2_9ACTN</name>
<comment type="subcellular location">
    <subcellularLocation>
        <location evidence="1">Golgi apparatus membrane</location>
        <topology evidence="1">Peripheral membrane protein</topology>
        <orientation evidence="1">Cytoplasmic side</orientation>
    </subcellularLocation>
</comment>
<dbReference type="InterPro" id="IPR008628">
    <property type="entry name" value="GPP34-like"/>
</dbReference>
<accession>A0A2I0SLR2</accession>
<gene>
    <name evidence="5" type="ORF">CW362_22210</name>
</gene>
<keyword evidence="6" id="KW-1185">Reference proteome</keyword>
<evidence type="ECO:0000256" key="1">
    <source>
        <dbReference type="ARBA" id="ARBA00004255"/>
    </source>
</evidence>
<dbReference type="RefSeq" id="WP_103551275.1">
    <property type="nucleotide sequence ID" value="NZ_JBHJSK010000001.1"/>
</dbReference>
<evidence type="ECO:0000256" key="4">
    <source>
        <dbReference type="ARBA" id="ARBA00023136"/>
    </source>
</evidence>
<keyword evidence="3" id="KW-0446">Lipid-binding</keyword>
<dbReference type="Gene3D" id="1.10.3630.10">
    <property type="entry name" value="yeast vps74-n-term truncation variant domain like"/>
    <property type="match status" value="1"/>
</dbReference>
<evidence type="ECO:0000313" key="5">
    <source>
        <dbReference type="EMBL" id="PKT70859.1"/>
    </source>
</evidence>
<keyword evidence="2" id="KW-0333">Golgi apparatus</keyword>
<dbReference type="GO" id="GO:0005737">
    <property type="term" value="C:cytoplasm"/>
    <property type="evidence" value="ECO:0007669"/>
    <property type="project" value="UniProtKB-ARBA"/>
</dbReference>
<dbReference type="InterPro" id="IPR038261">
    <property type="entry name" value="GPP34-like_sf"/>
</dbReference>
<reference evidence="5 6" key="1">
    <citation type="submission" date="2017-12" db="EMBL/GenBank/DDBJ databases">
        <title>Streptomyces populusis sp. nov., a novel endophytic actinobacterium isolated from stems of Populus adenopoda Maxim.</title>
        <authorList>
            <person name="Wang Z."/>
        </authorList>
    </citation>
    <scope>NUCLEOTIDE SEQUENCE [LARGE SCALE GENOMIC DNA]</scope>
    <source>
        <strain evidence="5 6">A249</strain>
    </source>
</reference>
<keyword evidence="4" id="KW-0472">Membrane</keyword>
<evidence type="ECO:0000256" key="3">
    <source>
        <dbReference type="ARBA" id="ARBA00023121"/>
    </source>
</evidence>
<organism evidence="5 6">
    <name type="scientific">Streptomyces populi</name>
    <dbReference type="NCBI Taxonomy" id="2058924"/>
    <lineage>
        <taxon>Bacteria</taxon>
        <taxon>Bacillati</taxon>
        <taxon>Actinomycetota</taxon>
        <taxon>Actinomycetes</taxon>
        <taxon>Kitasatosporales</taxon>
        <taxon>Streptomycetaceae</taxon>
        <taxon>Streptomyces</taxon>
    </lineage>
</organism>
<dbReference type="AlphaFoldDB" id="A0A2I0SLR2"/>
<proteinExistence type="predicted"/>
<dbReference type="OrthoDB" id="4717569at2"/>
<dbReference type="GO" id="GO:0070273">
    <property type="term" value="F:phosphatidylinositol-4-phosphate binding"/>
    <property type="evidence" value="ECO:0007669"/>
    <property type="project" value="InterPro"/>
</dbReference>
<dbReference type="Proteomes" id="UP000236178">
    <property type="component" value="Unassembled WGS sequence"/>
</dbReference>
<dbReference type="EMBL" id="PJOS01000043">
    <property type="protein sequence ID" value="PKT70859.1"/>
    <property type="molecule type" value="Genomic_DNA"/>
</dbReference>
<sequence length="228" mass="24416">MPNGSLSLPARLHLLAWDTTRRRITGSTHLHHLVRAGALTELAQRGLLVDDDGIVTPVDPDSRTGDVVLDGLLELVSESRPRGWRSWVTCRARVTLDAVRAQLAAEGYLRAEKKRVLGLFPSVEYELDRVPAVEALRASAREVLEGPVPVADVCDRDAALVALAAAAELRTFASPGERRLHKDRIDELAERGGAAAPALRKVVQDVRTAVAVAAATATATTTATTTAN</sequence>
<dbReference type="GO" id="GO:0012505">
    <property type="term" value="C:endomembrane system"/>
    <property type="evidence" value="ECO:0007669"/>
    <property type="project" value="UniProtKB-ARBA"/>
</dbReference>
<evidence type="ECO:0000256" key="2">
    <source>
        <dbReference type="ARBA" id="ARBA00023034"/>
    </source>
</evidence>